<reference evidence="1" key="2">
    <citation type="journal article" date="2015" name="Fish Shellfish Immunol.">
        <title>Early steps in the European eel (Anguilla anguilla)-Vibrio vulnificus interaction in the gills: Role of the RtxA13 toxin.</title>
        <authorList>
            <person name="Callol A."/>
            <person name="Pajuelo D."/>
            <person name="Ebbesson L."/>
            <person name="Teles M."/>
            <person name="MacKenzie S."/>
            <person name="Amaro C."/>
        </authorList>
    </citation>
    <scope>NUCLEOTIDE SEQUENCE</scope>
</reference>
<dbReference type="EMBL" id="GBXM01088002">
    <property type="protein sequence ID" value="JAH20575.1"/>
    <property type="molecule type" value="Transcribed_RNA"/>
</dbReference>
<protein>
    <submittedName>
        <fullName evidence="1">Uncharacterized protein</fullName>
    </submittedName>
</protein>
<accession>A0A0E9QWF0</accession>
<proteinExistence type="predicted"/>
<evidence type="ECO:0000313" key="1">
    <source>
        <dbReference type="EMBL" id="JAH20575.1"/>
    </source>
</evidence>
<dbReference type="AlphaFoldDB" id="A0A0E9QWF0"/>
<reference evidence="1" key="1">
    <citation type="submission" date="2014-11" db="EMBL/GenBank/DDBJ databases">
        <authorList>
            <person name="Amaro Gonzalez C."/>
        </authorList>
    </citation>
    <scope>NUCLEOTIDE SEQUENCE</scope>
</reference>
<sequence length="66" mass="7584">MCCPQAGKGKKLLLQLNISTLKHVTYKCTCTLTEWEKYVEVTLTQGQMVIEILLLIYTARGRFQYA</sequence>
<organism evidence="1">
    <name type="scientific">Anguilla anguilla</name>
    <name type="common">European freshwater eel</name>
    <name type="synonym">Muraena anguilla</name>
    <dbReference type="NCBI Taxonomy" id="7936"/>
    <lineage>
        <taxon>Eukaryota</taxon>
        <taxon>Metazoa</taxon>
        <taxon>Chordata</taxon>
        <taxon>Craniata</taxon>
        <taxon>Vertebrata</taxon>
        <taxon>Euteleostomi</taxon>
        <taxon>Actinopterygii</taxon>
        <taxon>Neopterygii</taxon>
        <taxon>Teleostei</taxon>
        <taxon>Anguilliformes</taxon>
        <taxon>Anguillidae</taxon>
        <taxon>Anguilla</taxon>
    </lineage>
</organism>
<name>A0A0E9QWF0_ANGAN</name>